<dbReference type="InterPro" id="IPR036441">
    <property type="entry name" value="DHquinase_II_sf"/>
</dbReference>
<evidence type="ECO:0000256" key="2">
    <source>
        <dbReference type="ARBA" id="ARBA00004902"/>
    </source>
</evidence>
<dbReference type="AlphaFoldDB" id="A0A0G0H5B2"/>
<evidence type="ECO:0000256" key="5">
    <source>
        <dbReference type="ARBA" id="ARBA00012060"/>
    </source>
</evidence>
<name>A0A0G0H5B2_9BACT</name>
<dbReference type="SUPFAM" id="SSF52304">
    <property type="entry name" value="Type II 3-dehydroquinate dehydratase"/>
    <property type="match status" value="1"/>
</dbReference>
<dbReference type="EC" id="4.2.1.10" evidence="5"/>
<comment type="subunit">
    <text evidence="4">Homododecamer.</text>
</comment>
<protein>
    <recommendedName>
        <fullName evidence="5">3-dehydroquinate dehydratase</fullName>
        <ecNumber evidence="5">4.2.1.10</ecNumber>
    </recommendedName>
</protein>
<dbReference type="InterPro" id="IPR001874">
    <property type="entry name" value="DHquinase_II"/>
</dbReference>
<dbReference type="GO" id="GO:0003855">
    <property type="term" value="F:3-dehydroquinate dehydratase activity"/>
    <property type="evidence" value="ECO:0007669"/>
    <property type="project" value="UniProtKB-EC"/>
</dbReference>
<comment type="pathway">
    <text evidence="2">Metabolic intermediate biosynthesis; chorismate biosynthesis; chorismate from D-erythrose 4-phosphate and phosphoenolpyruvate: step 3/7.</text>
</comment>
<evidence type="ECO:0000256" key="4">
    <source>
        <dbReference type="ARBA" id="ARBA00011193"/>
    </source>
</evidence>
<sequence>DMPFVEVHMSDIAKTGVMRNVNVLNDVAVRVAQVCGLKELSYMKGLKIIIEYIKKNL</sequence>
<dbReference type="STRING" id="1618481.US54_C0036G0001"/>
<evidence type="ECO:0000256" key="1">
    <source>
        <dbReference type="ARBA" id="ARBA00001864"/>
    </source>
</evidence>
<dbReference type="GO" id="GO:0009423">
    <property type="term" value="P:chorismate biosynthetic process"/>
    <property type="evidence" value="ECO:0007669"/>
    <property type="project" value="UniProtKB-UniPathway"/>
</dbReference>
<comment type="similarity">
    <text evidence="3">Belongs to the type-II 3-dehydroquinase family.</text>
</comment>
<dbReference type="UniPathway" id="UPA00053">
    <property type="reaction ID" value="UER00086"/>
</dbReference>
<reference evidence="7 8" key="1">
    <citation type="journal article" date="2015" name="Nature">
        <title>rRNA introns, odd ribosomes, and small enigmatic genomes across a large radiation of phyla.</title>
        <authorList>
            <person name="Brown C.T."/>
            <person name="Hug L.A."/>
            <person name="Thomas B.C."/>
            <person name="Sharon I."/>
            <person name="Castelle C.J."/>
            <person name="Singh A."/>
            <person name="Wilkins M.J."/>
            <person name="Williams K.H."/>
            <person name="Banfield J.F."/>
        </authorList>
    </citation>
    <scope>NUCLEOTIDE SEQUENCE [LARGE SCALE GENOMIC DNA]</scope>
</reference>
<feature type="non-terminal residue" evidence="7">
    <location>
        <position position="1"/>
    </location>
</feature>
<accession>A0A0G0H5B2</accession>
<dbReference type="Gene3D" id="3.40.50.9100">
    <property type="entry name" value="Dehydroquinase, class II"/>
    <property type="match status" value="1"/>
</dbReference>
<gene>
    <name evidence="7" type="ORF">US54_C0036G0001</name>
</gene>
<comment type="caution">
    <text evidence="7">The sequence shown here is derived from an EMBL/GenBank/DDBJ whole genome shotgun (WGS) entry which is preliminary data.</text>
</comment>
<dbReference type="EMBL" id="LBTJ01000036">
    <property type="protein sequence ID" value="KKQ37337.1"/>
    <property type="molecule type" value="Genomic_DNA"/>
</dbReference>
<keyword evidence="6" id="KW-0456">Lyase</keyword>
<comment type="catalytic activity">
    <reaction evidence="1">
        <text>3-dehydroquinate = 3-dehydroshikimate + H2O</text>
        <dbReference type="Rhea" id="RHEA:21096"/>
        <dbReference type="ChEBI" id="CHEBI:15377"/>
        <dbReference type="ChEBI" id="CHEBI:16630"/>
        <dbReference type="ChEBI" id="CHEBI:32364"/>
        <dbReference type="EC" id="4.2.1.10"/>
    </reaction>
</comment>
<evidence type="ECO:0000313" key="8">
    <source>
        <dbReference type="Proteomes" id="UP000034471"/>
    </source>
</evidence>
<evidence type="ECO:0000256" key="6">
    <source>
        <dbReference type="ARBA" id="ARBA00023239"/>
    </source>
</evidence>
<evidence type="ECO:0000313" key="7">
    <source>
        <dbReference type="EMBL" id="KKQ37337.1"/>
    </source>
</evidence>
<organism evidence="7 8">
    <name type="scientific">Candidatus Roizmanbacteria bacterium GW2011_GWA2_37_7</name>
    <dbReference type="NCBI Taxonomy" id="1618481"/>
    <lineage>
        <taxon>Bacteria</taxon>
        <taxon>Candidatus Roizmaniibacteriota</taxon>
    </lineage>
</organism>
<proteinExistence type="inferred from homology"/>
<dbReference type="Proteomes" id="UP000034471">
    <property type="component" value="Unassembled WGS sequence"/>
</dbReference>
<evidence type="ECO:0000256" key="3">
    <source>
        <dbReference type="ARBA" id="ARBA00011037"/>
    </source>
</evidence>
<dbReference type="Pfam" id="PF01220">
    <property type="entry name" value="DHquinase_II"/>
    <property type="match status" value="1"/>
</dbReference>